<evidence type="ECO:0000256" key="3">
    <source>
        <dbReference type="ARBA" id="ARBA00022691"/>
    </source>
</evidence>
<gene>
    <name evidence="4" type="ORF">OV287_37130</name>
</gene>
<keyword evidence="1 4" id="KW-0489">Methyltransferase</keyword>
<sequence>MKPTPIDWRARLEACGFEGAELVPATYAAHVLWSRREPLAAEAALREHLDQQPDDKDSLKLLISILQESGRASEVVPLRRHLHERRCQELRIPEAARAEVIAYLEAAETGSNPPERMADAYVAALFDVYAPSFDDSLRGFLAYRAPERLMDAVRSVLGGRRELDVLDLGCGTGLAGPLLRPFARRLEGIDLSTGMLDKARDRGVYDELRAGEITAELAASSRSHELIVAVDVLVYFGALEPLFQHVAQRLAPGGLFAFTVEKGTEPGYRLLPTARYVHHLDYLRSCASAASLHPVLEREDTLRKQAGQPVTGHVVVLTRSF</sequence>
<accession>A0ABT4AEK7</accession>
<dbReference type="EMBL" id="JAPNKA010000001">
    <property type="protein sequence ID" value="MCY1080090.1"/>
    <property type="molecule type" value="Genomic_DNA"/>
</dbReference>
<dbReference type="Proteomes" id="UP001207654">
    <property type="component" value="Unassembled WGS sequence"/>
</dbReference>
<evidence type="ECO:0000256" key="2">
    <source>
        <dbReference type="ARBA" id="ARBA00022679"/>
    </source>
</evidence>
<keyword evidence="2" id="KW-0808">Transferase</keyword>
<dbReference type="GO" id="GO:0008168">
    <property type="term" value="F:methyltransferase activity"/>
    <property type="evidence" value="ECO:0007669"/>
    <property type="project" value="UniProtKB-KW"/>
</dbReference>
<keyword evidence="5" id="KW-1185">Reference proteome</keyword>
<dbReference type="Pfam" id="PF13489">
    <property type="entry name" value="Methyltransf_23"/>
    <property type="match status" value="1"/>
</dbReference>
<comment type="caution">
    <text evidence="4">The sequence shown here is derived from an EMBL/GenBank/DDBJ whole genome shotgun (WGS) entry which is preliminary data.</text>
</comment>
<evidence type="ECO:0000313" key="4">
    <source>
        <dbReference type="EMBL" id="MCY1080090.1"/>
    </source>
</evidence>
<dbReference type="RefSeq" id="WP_267538766.1">
    <property type="nucleotide sequence ID" value="NZ_JAPNKA010000001.1"/>
</dbReference>
<dbReference type="CDD" id="cd02440">
    <property type="entry name" value="AdoMet_MTases"/>
    <property type="match status" value="1"/>
</dbReference>
<name>A0ABT4AEK7_9BACT</name>
<dbReference type="Gene3D" id="3.40.50.150">
    <property type="entry name" value="Vaccinia Virus protein VP39"/>
    <property type="match status" value="1"/>
</dbReference>
<dbReference type="InterPro" id="IPR029063">
    <property type="entry name" value="SAM-dependent_MTases_sf"/>
</dbReference>
<evidence type="ECO:0000313" key="5">
    <source>
        <dbReference type="Proteomes" id="UP001207654"/>
    </source>
</evidence>
<reference evidence="4 5" key="1">
    <citation type="submission" date="2022-11" db="EMBL/GenBank/DDBJ databases">
        <title>Minimal conservation of predation-associated metabolite biosynthetic gene clusters underscores biosynthetic potential of Myxococcota including descriptions for ten novel species: Archangium lansinium sp. nov., Myxococcus landrumus sp. nov., Nannocystis bai.</title>
        <authorList>
            <person name="Ahearne A."/>
            <person name="Stevens C."/>
            <person name="Phillips K."/>
        </authorList>
    </citation>
    <scope>NUCLEOTIDE SEQUENCE [LARGE SCALE GENOMIC DNA]</scope>
    <source>
        <strain evidence="4 5">MIWBW</strain>
    </source>
</reference>
<dbReference type="GO" id="GO:0032259">
    <property type="term" value="P:methylation"/>
    <property type="evidence" value="ECO:0007669"/>
    <property type="project" value="UniProtKB-KW"/>
</dbReference>
<organism evidence="4 5">
    <name type="scientific">Archangium lansingense</name>
    <dbReference type="NCBI Taxonomy" id="2995310"/>
    <lineage>
        <taxon>Bacteria</taxon>
        <taxon>Pseudomonadati</taxon>
        <taxon>Myxococcota</taxon>
        <taxon>Myxococcia</taxon>
        <taxon>Myxococcales</taxon>
        <taxon>Cystobacterineae</taxon>
        <taxon>Archangiaceae</taxon>
        <taxon>Archangium</taxon>
    </lineage>
</organism>
<proteinExistence type="predicted"/>
<dbReference type="SUPFAM" id="SSF53335">
    <property type="entry name" value="S-adenosyl-L-methionine-dependent methyltransferases"/>
    <property type="match status" value="1"/>
</dbReference>
<keyword evidence="3" id="KW-0949">S-adenosyl-L-methionine</keyword>
<evidence type="ECO:0000256" key="1">
    <source>
        <dbReference type="ARBA" id="ARBA00022603"/>
    </source>
</evidence>
<dbReference type="PANTHER" id="PTHR43464">
    <property type="entry name" value="METHYLTRANSFERASE"/>
    <property type="match status" value="1"/>
</dbReference>
<dbReference type="PANTHER" id="PTHR43464:SF19">
    <property type="entry name" value="UBIQUINONE BIOSYNTHESIS O-METHYLTRANSFERASE, MITOCHONDRIAL"/>
    <property type="match status" value="1"/>
</dbReference>
<protein>
    <submittedName>
        <fullName evidence="4">Methyltransferase domain-containing protein</fullName>
    </submittedName>
</protein>